<accession>A0A849HG23</accession>
<dbReference type="InterPro" id="IPR029058">
    <property type="entry name" value="AB_hydrolase_fold"/>
</dbReference>
<reference evidence="1 2" key="1">
    <citation type="submission" date="2020-04" db="EMBL/GenBank/DDBJ databases">
        <title>Knoellia sp. isolate from air conditioner.</title>
        <authorList>
            <person name="Chea S."/>
            <person name="Kim D.-U."/>
        </authorList>
    </citation>
    <scope>NUCLEOTIDE SEQUENCE [LARGE SCALE GENOMIC DNA]</scope>
    <source>
        <strain evidence="1 2">DB2414S</strain>
    </source>
</reference>
<organism evidence="1 2">
    <name type="scientific">Knoellia koreensis</name>
    <dbReference type="NCBI Taxonomy" id="2730921"/>
    <lineage>
        <taxon>Bacteria</taxon>
        <taxon>Bacillati</taxon>
        <taxon>Actinomycetota</taxon>
        <taxon>Actinomycetes</taxon>
        <taxon>Micrococcales</taxon>
        <taxon>Intrasporangiaceae</taxon>
        <taxon>Knoellia</taxon>
    </lineage>
</organism>
<dbReference type="SUPFAM" id="SSF53474">
    <property type="entry name" value="alpha/beta-Hydrolases"/>
    <property type="match status" value="1"/>
</dbReference>
<protein>
    <submittedName>
        <fullName evidence="1">Alpha/beta hydrolase</fullName>
    </submittedName>
</protein>
<dbReference type="EMBL" id="JABEPQ010000001">
    <property type="protein sequence ID" value="NNM45554.1"/>
    <property type="molecule type" value="Genomic_DNA"/>
</dbReference>
<dbReference type="Gene3D" id="3.40.50.1820">
    <property type="entry name" value="alpha/beta hydrolase"/>
    <property type="match status" value="1"/>
</dbReference>
<comment type="caution">
    <text evidence="1">The sequence shown here is derived from an EMBL/GenBank/DDBJ whole genome shotgun (WGS) entry which is preliminary data.</text>
</comment>
<keyword evidence="2" id="KW-1185">Reference proteome</keyword>
<sequence>MTSLTLGACSSQPSGGAASLSALLGSGKFTLRLEGRKDIPVYYVTGARATRDATILVVMHGTDRNGADYRNTWAGLVRDRDVVVVVPQFSREDFPGAENYNLGGLADPDGRDRRNPGVEDGAYGYIEPLFERTRERIGGSQEGFVMFGHSAGAQFVHRYVELVPDAPVTTAVAANAGWYTMPDDSERFPYGLKGDHAPAFDARAAFGRRLIVLLGEEDTETENLRQDDGAMAQGDTRLARGKEFFARARAVAQRDDVPFRWVLAEVPGVAHDQVGMAGAAVPYLLGAGEGR</sequence>
<gene>
    <name evidence="1" type="ORF">HJG52_05980</name>
</gene>
<dbReference type="RefSeq" id="WP_171242558.1">
    <property type="nucleotide sequence ID" value="NZ_JABEPQ010000001.1"/>
</dbReference>
<proteinExistence type="predicted"/>
<dbReference type="AlphaFoldDB" id="A0A849HG23"/>
<dbReference type="GO" id="GO:0016787">
    <property type="term" value="F:hydrolase activity"/>
    <property type="evidence" value="ECO:0007669"/>
    <property type="project" value="UniProtKB-KW"/>
</dbReference>
<evidence type="ECO:0000313" key="2">
    <source>
        <dbReference type="Proteomes" id="UP000588586"/>
    </source>
</evidence>
<dbReference type="Proteomes" id="UP000588586">
    <property type="component" value="Unassembled WGS sequence"/>
</dbReference>
<evidence type="ECO:0000313" key="1">
    <source>
        <dbReference type="EMBL" id="NNM45554.1"/>
    </source>
</evidence>
<keyword evidence="1" id="KW-0378">Hydrolase</keyword>
<name>A0A849HG23_9MICO</name>